<protein>
    <submittedName>
        <fullName evidence="1">Uncharacterized protein</fullName>
    </submittedName>
</protein>
<dbReference type="AlphaFoldDB" id="A0A8S1QKW5"/>
<evidence type="ECO:0000313" key="2">
    <source>
        <dbReference type="Proteomes" id="UP000688137"/>
    </source>
</evidence>
<dbReference type="EMBL" id="CAJJDM010000179">
    <property type="protein sequence ID" value="CAD8116279.1"/>
    <property type="molecule type" value="Genomic_DNA"/>
</dbReference>
<organism evidence="1 2">
    <name type="scientific">Paramecium primaurelia</name>
    <dbReference type="NCBI Taxonomy" id="5886"/>
    <lineage>
        <taxon>Eukaryota</taxon>
        <taxon>Sar</taxon>
        <taxon>Alveolata</taxon>
        <taxon>Ciliophora</taxon>
        <taxon>Intramacronucleata</taxon>
        <taxon>Oligohymenophorea</taxon>
        <taxon>Peniculida</taxon>
        <taxon>Parameciidae</taxon>
        <taxon>Paramecium</taxon>
    </lineage>
</organism>
<reference evidence="1" key="1">
    <citation type="submission" date="2021-01" db="EMBL/GenBank/DDBJ databases">
        <authorList>
            <consortium name="Genoscope - CEA"/>
            <person name="William W."/>
        </authorList>
    </citation>
    <scope>NUCLEOTIDE SEQUENCE</scope>
</reference>
<name>A0A8S1QKW5_PARPR</name>
<evidence type="ECO:0000313" key="1">
    <source>
        <dbReference type="EMBL" id="CAD8116279.1"/>
    </source>
</evidence>
<proteinExistence type="predicted"/>
<dbReference type="Proteomes" id="UP000688137">
    <property type="component" value="Unassembled WGS sequence"/>
</dbReference>
<accession>A0A8S1QKW5</accession>
<gene>
    <name evidence="1" type="ORF">PPRIM_AZ9-3.1.T1700054</name>
</gene>
<sequence length="89" mass="10660">MQQGMNFKDSFSQVKKQDYDQLRFFQQPLKIERYCSHSLKILNNIENLDSFLIMLREKKYQKKSSFSMNKQALKIIKGSKNFINGSIFR</sequence>
<comment type="caution">
    <text evidence="1">The sequence shown here is derived from an EMBL/GenBank/DDBJ whole genome shotgun (WGS) entry which is preliminary data.</text>
</comment>
<keyword evidence="2" id="KW-1185">Reference proteome</keyword>